<feature type="compositionally biased region" description="Low complexity" evidence="1">
    <location>
        <begin position="1030"/>
        <end position="1042"/>
    </location>
</feature>
<feature type="region of interest" description="Disordered" evidence="1">
    <location>
        <begin position="811"/>
        <end position="858"/>
    </location>
</feature>
<proteinExistence type="predicted"/>
<evidence type="ECO:0000313" key="2">
    <source>
        <dbReference type="EMBL" id="KAI7843312.1"/>
    </source>
</evidence>
<feature type="compositionally biased region" description="Basic residues" evidence="1">
    <location>
        <begin position="67"/>
        <end position="77"/>
    </location>
</feature>
<feature type="compositionally biased region" description="Low complexity" evidence="1">
    <location>
        <begin position="693"/>
        <end position="704"/>
    </location>
</feature>
<dbReference type="Proteomes" id="UP001205105">
    <property type="component" value="Unassembled WGS sequence"/>
</dbReference>
<feature type="compositionally biased region" description="Low complexity" evidence="1">
    <location>
        <begin position="718"/>
        <end position="732"/>
    </location>
</feature>
<feature type="compositionally biased region" description="Gly residues" evidence="1">
    <location>
        <begin position="811"/>
        <end position="822"/>
    </location>
</feature>
<feature type="region of interest" description="Disordered" evidence="1">
    <location>
        <begin position="682"/>
        <end position="755"/>
    </location>
</feature>
<reference evidence="2" key="1">
    <citation type="submission" date="2020-11" db="EMBL/GenBank/DDBJ databases">
        <title>Chlorella ohadii genome sequencing and assembly.</title>
        <authorList>
            <person name="Murik O."/>
            <person name="Treves H."/>
            <person name="Kedem I."/>
            <person name="Shotland Y."/>
            <person name="Kaplan A."/>
        </authorList>
    </citation>
    <scope>NUCLEOTIDE SEQUENCE</scope>
    <source>
        <strain evidence="2">1</strain>
    </source>
</reference>
<feature type="compositionally biased region" description="Low complexity" evidence="1">
    <location>
        <begin position="298"/>
        <end position="310"/>
    </location>
</feature>
<dbReference type="PANTHER" id="PTHR34958:SF1">
    <property type="entry name" value="ARMADILLO-LIKE HELICAL DOMAIN-CONTAINING PROTEIN"/>
    <property type="match status" value="1"/>
</dbReference>
<feature type="compositionally biased region" description="Low complexity" evidence="1">
    <location>
        <begin position="78"/>
        <end position="87"/>
    </location>
</feature>
<feature type="compositionally biased region" description="Low complexity" evidence="1">
    <location>
        <begin position="55"/>
        <end position="66"/>
    </location>
</feature>
<name>A0AAD5DTE1_9CHLO</name>
<gene>
    <name evidence="2" type="ORF">COHA_003013</name>
</gene>
<dbReference type="PANTHER" id="PTHR34958">
    <property type="entry name" value="CONDITIONAL LOSS-OF-GROWTH 1"/>
    <property type="match status" value="1"/>
</dbReference>
<evidence type="ECO:0000256" key="1">
    <source>
        <dbReference type="SAM" id="MobiDB-lite"/>
    </source>
</evidence>
<feature type="region of interest" description="Disordered" evidence="1">
    <location>
        <begin position="928"/>
        <end position="1009"/>
    </location>
</feature>
<protein>
    <submittedName>
        <fullName evidence="2">Uncharacterized protein</fullName>
    </submittedName>
</protein>
<comment type="caution">
    <text evidence="2">The sequence shown here is derived from an EMBL/GenBank/DDBJ whole genome shotgun (WGS) entry which is preliminary data.</text>
</comment>
<feature type="region of interest" description="Disordered" evidence="1">
    <location>
        <begin position="298"/>
        <end position="382"/>
    </location>
</feature>
<feature type="region of interest" description="Disordered" evidence="1">
    <location>
        <begin position="55"/>
        <end position="87"/>
    </location>
</feature>
<dbReference type="EMBL" id="JADXDR010000040">
    <property type="protein sequence ID" value="KAI7843312.1"/>
    <property type="molecule type" value="Genomic_DNA"/>
</dbReference>
<evidence type="ECO:0000313" key="3">
    <source>
        <dbReference type="Proteomes" id="UP001205105"/>
    </source>
</evidence>
<feature type="compositionally biased region" description="Gly residues" evidence="1">
    <location>
        <begin position="358"/>
        <end position="368"/>
    </location>
</feature>
<feature type="region of interest" description="Disordered" evidence="1">
    <location>
        <begin position="1030"/>
        <end position="1057"/>
    </location>
</feature>
<organism evidence="2 3">
    <name type="scientific">Chlorella ohadii</name>
    <dbReference type="NCBI Taxonomy" id="2649997"/>
    <lineage>
        <taxon>Eukaryota</taxon>
        <taxon>Viridiplantae</taxon>
        <taxon>Chlorophyta</taxon>
        <taxon>core chlorophytes</taxon>
        <taxon>Trebouxiophyceae</taxon>
        <taxon>Chlorellales</taxon>
        <taxon>Chlorellaceae</taxon>
        <taxon>Chlorella clade</taxon>
        <taxon>Chlorella</taxon>
    </lineage>
</organism>
<sequence length="1281" mass="130731">MLPGRPGNDSQGLEHGSTAAWSIADDVFQARYQAGGSHIEGTWQPLPQLSLQLDAAAAGGSTAGTRQRTRQVQRAQRRPTSSASAALPAEEPWLLAASAYASDGGGWTAGRTATTRARMLFQYKPYSQQEALGASEAEVAAVVEAVFGRWGSGPSAFEGEAASLWDRPSASEAAFGLAAGGAPTGEVAAVVLVKLVMDMYVKAGPQAAFPLTLLLLQAPLLRGEPAVQARVFDLLYNLSVHGELLYDAAAEAVPEDAPALAEAVAELDQGDGSAAALNWKATVTAAFRTTLAATIKAQHAQQGQHSQQAAMRSSLDGRQPGGTLRSSLDGRTFNPRGSLEGRPPNRHGSFDARSSLKGGSGNHGGSGDGEWPPLLGQRPPARSAATERFQQWLRLLLFQLMAALAASGSTAEAPWAAALSCLLHLGTRGGRVVRAYVEELPLSVVAALLQQSRANRWSEQLHAWLVTLAANLLYVHGDGEAAEGAAAMYHTGRAGSVADSQRSGGTAGGGAGYHGAYAGGTNGELSWWAASRLDPERLAAFGGMRQVLRCYREAPTALARRSMFAVLYDHVVSGQMAALQAANRGRVVSVPAALVTECMECLEEMATADQQVPAALQEAVKHTLEAVAAPYAARSTLSSAEASAVWGALADCMRDPSELGSRAGRGWLVQLLVAAAEHELARSGSPQGGEGGVAAAAAAQQQKQQRQDGGEGGDGEEGATSSGGTSAAAGGQAPPPALLPEVTPHGGCQLQPGRRGMLGQDALRELLMRALATTPDNRAADCFMAAVGSLLSHVRLRCAAAGWEAEDGWAGGGSSGGGGGAGSATPGSSARLAGSASTPQLGGQRSHDSLPDAEASAAKIVASESATSVHSPPFDAQGSGWRALNCPEVVIATLSLAVEWLLQAPQEARQGAMLRATELLLAFTLAPHSQQPGSSSISGGAGRSGSGVPVPEGGAGGQEAGPTTPLTSPAVRPAAAQQRLPTPLQLPGSPGFSAGASPLGGPLSPALQQRPLSPSMVALQAAAAGAASGAGAAQQAQQAQQQRPTTPRASSFDRLQGAGEPSAVDIAAAAASVAAAADGGGGGGTAEQLEAAAAAAVEARATQLWSFLNGHAMVPQDLLRLVPPLLLRALFEDLRPDASTLQYEAMAAAGAGAPAARLAAAADAALGVKAAVQADQPLWDARAAVLLLLMARCAADAAALRALGGTAFFSALLSEADARVRHYAAVFVLRQLMLTQPRQYRSALRGVVARAQAANDERLLASPYLQLKAMLGLGSVQLEAL</sequence>
<keyword evidence="3" id="KW-1185">Reference proteome</keyword>
<accession>A0AAD5DTE1</accession>